<evidence type="ECO:0008006" key="10">
    <source>
        <dbReference type="Google" id="ProtNLM"/>
    </source>
</evidence>
<evidence type="ECO:0000256" key="2">
    <source>
        <dbReference type="ARBA" id="ARBA00006840"/>
    </source>
</evidence>
<dbReference type="AlphaFoldDB" id="A0A0Q3GL75"/>
<dbReference type="PANTHER" id="PTHR32191">
    <property type="entry name" value="TETRASPANIN-8-RELATED"/>
    <property type="match status" value="1"/>
</dbReference>
<reference evidence="8" key="3">
    <citation type="submission" date="2018-08" db="UniProtKB">
        <authorList>
            <consortium name="EnsemblPlants"/>
        </authorList>
    </citation>
    <scope>IDENTIFICATION</scope>
    <source>
        <strain evidence="8">cv. Bd21</strain>
    </source>
</reference>
<dbReference type="Gramene" id="KQK11839">
    <property type="protein sequence ID" value="KQK11839"/>
    <property type="gene ID" value="BRADI_2g62720v3"/>
</dbReference>
<evidence type="ECO:0000313" key="9">
    <source>
        <dbReference type="Proteomes" id="UP000008810"/>
    </source>
</evidence>
<evidence type="ECO:0000256" key="3">
    <source>
        <dbReference type="ARBA" id="ARBA00022692"/>
    </source>
</evidence>
<keyword evidence="9" id="KW-1185">Reference proteome</keyword>
<dbReference type="KEGG" id="bdi:100822951"/>
<feature type="transmembrane region" description="Helical" evidence="6">
    <location>
        <begin position="66"/>
        <end position="83"/>
    </location>
</feature>
<evidence type="ECO:0000313" key="8">
    <source>
        <dbReference type="EnsemblPlants" id="KQK11839"/>
    </source>
</evidence>
<feature type="transmembrane region" description="Helical" evidence="6">
    <location>
        <begin position="253"/>
        <end position="273"/>
    </location>
</feature>
<protein>
    <recommendedName>
        <fullName evidence="10">Tetraspanin</fullName>
    </recommendedName>
</protein>
<keyword evidence="5 6" id="KW-0472">Membrane</keyword>
<dbReference type="OrthoDB" id="620353at2759"/>
<dbReference type="InterPro" id="IPR018499">
    <property type="entry name" value="Tetraspanin/Peripherin"/>
</dbReference>
<reference evidence="7" key="2">
    <citation type="submission" date="2017-06" db="EMBL/GenBank/DDBJ databases">
        <title>WGS assembly of Brachypodium distachyon.</title>
        <authorList>
            <consortium name="The International Brachypodium Initiative"/>
            <person name="Lucas S."/>
            <person name="Harmon-Smith M."/>
            <person name="Lail K."/>
            <person name="Tice H."/>
            <person name="Grimwood J."/>
            <person name="Bruce D."/>
            <person name="Barry K."/>
            <person name="Shu S."/>
            <person name="Lindquist E."/>
            <person name="Wang M."/>
            <person name="Pitluck S."/>
            <person name="Vogel J.P."/>
            <person name="Garvin D.F."/>
            <person name="Mockler T.C."/>
            <person name="Schmutz J."/>
            <person name="Rokhsar D."/>
            <person name="Bevan M.W."/>
        </authorList>
    </citation>
    <scope>NUCLEOTIDE SEQUENCE</scope>
    <source>
        <strain evidence="7">Bd21</strain>
    </source>
</reference>
<dbReference type="EMBL" id="CM000881">
    <property type="protein sequence ID" value="KQK11839.1"/>
    <property type="molecule type" value="Genomic_DNA"/>
</dbReference>
<dbReference type="GeneID" id="100822951"/>
<evidence type="ECO:0000313" key="7">
    <source>
        <dbReference type="EMBL" id="KQK11839.1"/>
    </source>
</evidence>
<sequence>MMNHHLGGRHQQQQLPYHLSNTLIGYLNLATLLASIPIIGAGLWLAHASSSSPSSSTTCQSALQTPLIAIGFVSLLTSLPGFIGARYHVAWALRLYLALLLLLVLSLLGATAFGLAVTAGGGGTPVPGRPYREYRLRDYSPWMRRQVETDKLWRPALACVVGSGACPRMAAWTPMDYMEHDLTPVQSGCCKPPTACTYGTGSNGGSLQQTQVQVQEADCYRWGNDPGVLCYGCESCRAGVLEQLRRHCHGLTLLNAALLLVLIVVCAVGCCAFRNARRTELAAYGGMAKIHPRWDYFCARWWRGRREQLY</sequence>
<dbReference type="STRING" id="15368.A0A0Q3GL75"/>
<proteinExistence type="inferred from homology"/>
<name>A0A0Q3GL75_BRADI</name>
<reference evidence="7 8" key="1">
    <citation type="journal article" date="2010" name="Nature">
        <title>Genome sequencing and analysis of the model grass Brachypodium distachyon.</title>
        <authorList>
            <consortium name="International Brachypodium Initiative"/>
        </authorList>
    </citation>
    <scope>NUCLEOTIDE SEQUENCE [LARGE SCALE GENOMIC DNA]</scope>
    <source>
        <strain evidence="7">Bd21</strain>
        <strain evidence="8">cv. Bd21</strain>
    </source>
</reference>
<dbReference type="Proteomes" id="UP000008810">
    <property type="component" value="Chromosome 2"/>
</dbReference>
<dbReference type="GO" id="GO:0009506">
    <property type="term" value="C:plasmodesma"/>
    <property type="evidence" value="ECO:0000318"/>
    <property type="project" value="GO_Central"/>
</dbReference>
<dbReference type="EnsemblPlants" id="KQK11839">
    <property type="protein sequence ID" value="KQK11839"/>
    <property type="gene ID" value="BRADI_2g62720v3"/>
</dbReference>
<keyword evidence="3 6" id="KW-0812">Transmembrane</keyword>
<accession>A0A0Q3GL75</accession>
<dbReference type="ExpressionAtlas" id="A0A0Q3GL75">
    <property type="expression patterns" value="baseline"/>
</dbReference>
<keyword evidence="4 6" id="KW-1133">Transmembrane helix</keyword>
<dbReference type="Pfam" id="PF00335">
    <property type="entry name" value="Tetraspanin"/>
    <property type="match status" value="1"/>
</dbReference>
<comment type="subcellular location">
    <subcellularLocation>
        <location evidence="1">Membrane</location>
        <topology evidence="1">Multi-pass membrane protein</topology>
    </subcellularLocation>
</comment>
<feature type="transmembrane region" description="Helical" evidence="6">
    <location>
        <begin position="95"/>
        <end position="117"/>
    </location>
</feature>
<feature type="transmembrane region" description="Helical" evidence="6">
    <location>
        <begin position="21"/>
        <end position="46"/>
    </location>
</feature>
<dbReference type="GO" id="GO:0009734">
    <property type="term" value="P:auxin-activated signaling pathway"/>
    <property type="evidence" value="ECO:0007669"/>
    <property type="project" value="InterPro"/>
</dbReference>
<dbReference type="InterPro" id="IPR044991">
    <property type="entry name" value="TET_plant"/>
</dbReference>
<dbReference type="GO" id="GO:0005886">
    <property type="term" value="C:plasma membrane"/>
    <property type="evidence" value="ECO:0000318"/>
    <property type="project" value="GO_Central"/>
</dbReference>
<evidence type="ECO:0000256" key="1">
    <source>
        <dbReference type="ARBA" id="ARBA00004141"/>
    </source>
</evidence>
<dbReference type="RefSeq" id="XP_003567559.2">
    <property type="nucleotide sequence ID" value="XM_003567511.4"/>
</dbReference>
<evidence type="ECO:0000256" key="5">
    <source>
        <dbReference type="ARBA" id="ARBA00023136"/>
    </source>
</evidence>
<organism evidence="7">
    <name type="scientific">Brachypodium distachyon</name>
    <name type="common">Purple false brome</name>
    <name type="synonym">Trachynia distachya</name>
    <dbReference type="NCBI Taxonomy" id="15368"/>
    <lineage>
        <taxon>Eukaryota</taxon>
        <taxon>Viridiplantae</taxon>
        <taxon>Streptophyta</taxon>
        <taxon>Embryophyta</taxon>
        <taxon>Tracheophyta</taxon>
        <taxon>Spermatophyta</taxon>
        <taxon>Magnoliopsida</taxon>
        <taxon>Liliopsida</taxon>
        <taxon>Poales</taxon>
        <taxon>Poaceae</taxon>
        <taxon>BOP clade</taxon>
        <taxon>Pooideae</taxon>
        <taxon>Stipodae</taxon>
        <taxon>Brachypodieae</taxon>
        <taxon>Brachypodium</taxon>
    </lineage>
</organism>
<gene>
    <name evidence="8" type="primary">LOC100822951</name>
    <name evidence="7" type="ORF">BRADI_2g62720v3</name>
</gene>
<comment type="similarity">
    <text evidence="2">Belongs to the tetraspanin (TM4SF) family.</text>
</comment>
<evidence type="ECO:0000256" key="4">
    <source>
        <dbReference type="ARBA" id="ARBA00022989"/>
    </source>
</evidence>
<evidence type="ECO:0000256" key="6">
    <source>
        <dbReference type="SAM" id="Phobius"/>
    </source>
</evidence>